<evidence type="ECO:0000256" key="1">
    <source>
        <dbReference type="SAM" id="MobiDB-lite"/>
    </source>
</evidence>
<evidence type="ECO:0000313" key="3">
    <source>
        <dbReference type="Proteomes" id="UP001501265"/>
    </source>
</evidence>
<proteinExistence type="predicted"/>
<dbReference type="Proteomes" id="UP001501265">
    <property type="component" value="Unassembled WGS sequence"/>
</dbReference>
<keyword evidence="2" id="KW-0449">Lipoprotein</keyword>
<protein>
    <submittedName>
        <fullName evidence="2">Lipoprotein</fullName>
    </submittedName>
</protein>
<dbReference type="Gene3D" id="2.50.20.20">
    <property type="match status" value="1"/>
</dbReference>
<evidence type="ECO:0000313" key="2">
    <source>
        <dbReference type="EMBL" id="GAA4800088.1"/>
    </source>
</evidence>
<dbReference type="PROSITE" id="PS51257">
    <property type="entry name" value="PROKAR_LIPOPROTEIN"/>
    <property type="match status" value="1"/>
</dbReference>
<keyword evidence="3" id="KW-1185">Reference proteome</keyword>
<dbReference type="EMBL" id="BAABIG010000025">
    <property type="protein sequence ID" value="GAA4800088.1"/>
    <property type="molecule type" value="Genomic_DNA"/>
</dbReference>
<sequence length="301" mass="30545">MAVAGRAFRIGTAGVAGVLAGTLLTACGSEGDASGGKAAGASAGASSSAASSSSASSSSPSAREGGRGASAVRGAYERTAEAGSARLKLKVTSGAEGQSFTAQGQGAIDLDGGASTMTVTAAGQRIEQRVVEQILYQKLPVDSEQSGGKPWIKIDLKRAAAQGLGGQGIGDPAQSAAYAKAISDKDVTEAGPERIDGVNTTRYHVTVDVGRLTAGKALEQQLGSTMPMDVWLDDEGRIRRQRTDMTVEVPGQGGQPSASASAQPLKVSTLMEFSDFGTEVRAEAPPAGQVTDMTDKVLRQQ</sequence>
<accession>A0ABP9BT93</accession>
<dbReference type="RefSeq" id="WP_345620127.1">
    <property type="nucleotide sequence ID" value="NZ_BAABIG010000025.1"/>
</dbReference>
<gene>
    <name evidence="2" type="ORF">GCM10023220_30550</name>
</gene>
<reference evidence="3" key="1">
    <citation type="journal article" date="2019" name="Int. J. Syst. Evol. Microbiol.">
        <title>The Global Catalogue of Microorganisms (GCM) 10K type strain sequencing project: providing services to taxonomists for standard genome sequencing and annotation.</title>
        <authorList>
            <consortium name="The Broad Institute Genomics Platform"/>
            <consortium name="The Broad Institute Genome Sequencing Center for Infectious Disease"/>
            <person name="Wu L."/>
            <person name="Ma J."/>
        </authorList>
    </citation>
    <scope>NUCLEOTIDE SEQUENCE [LARGE SCALE GENOMIC DNA]</scope>
    <source>
        <strain evidence="3">JCM 18081</strain>
    </source>
</reference>
<feature type="region of interest" description="Disordered" evidence="1">
    <location>
        <begin position="31"/>
        <end position="71"/>
    </location>
</feature>
<organism evidence="2 3">
    <name type="scientific">Streptomyces ziwulingensis</name>
    <dbReference type="NCBI Taxonomy" id="1045501"/>
    <lineage>
        <taxon>Bacteria</taxon>
        <taxon>Bacillati</taxon>
        <taxon>Actinomycetota</taxon>
        <taxon>Actinomycetes</taxon>
        <taxon>Kitasatosporales</taxon>
        <taxon>Streptomycetaceae</taxon>
        <taxon>Streptomyces</taxon>
    </lineage>
</organism>
<name>A0ABP9BT93_9ACTN</name>
<dbReference type="InterPro" id="IPR029046">
    <property type="entry name" value="LolA/LolB/LppX"/>
</dbReference>
<dbReference type="SUPFAM" id="SSF89392">
    <property type="entry name" value="Prokaryotic lipoproteins and lipoprotein localization factors"/>
    <property type="match status" value="1"/>
</dbReference>
<feature type="compositionally biased region" description="Low complexity" evidence="1">
    <location>
        <begin position="39"/>
        <end position="71"/>
    </location>
</feature>
<comment type="caution">
    <text evidence="2">The sequence shown here is derived from an EMBL/GenBank/DDBJ whole genome shotgun (WGS) entry which is preliminary data.</text>
</comment>